<accession>A0ABT0LWQ4</accession>
<feature type="non-terminal residue" evidence="1">
    <location>
        <position position="1"/>
    </location>
</feature>
<organism evidence="1 2">
    <name type="scientific">Xanthomonas nasturtii</name>
    <dbReference type="NCBI Taxonomy" id="1843581"/>
    <lineage>
        <taxon>Bacteria</taxon>
        <taxon>Pseudomonadati</taxon>
        <taxon>Pseudomonadota</taxon>
        <taxon>Gammaproteobacteria</taxon>
        <taxon>Lysobacterales</taxon>
        <taxon>Lysobacteraceae</taxon>
        <taxon>Xanthomonas</taxon>
    </lineage>
</organism>
<dbReference type="EMBL" id="JAMBED010000121">
    <property type="protein sequence ID" value="MCL1553771.1"/>
    <property type="molecule type" value="Genomic_DNA"/>
</dbReference>
<gene>
    <name evidence="1" type="ORF">M3O51_21395</name>
</gene>
<evidence type="ECO:0008006" key="3">
    <source>
        <dbReference type="Google" id="ProtNLM"/>
    </source>
</evidence>
<keyword evidence="2" id="KW-1185">Reference proteome</keyword>
<protein>
    <recommendedName>
        <fullName evidence="3">IS3 family transposase</fullName>
    </recommendedName>
</protein>
<name>A0ABT0LWQ4_9XANT</name>
<sequence>ELAHRHKRYGVGMIYLKLRQEGRLVNYKRVDVGQDSTEKASDSRQTATREDRCRERLFALSDLITSGTPNYINLHRTFHFK</sequence>
<comment type="caution">
    <text evidence="1">The sequence shown here is derived from an EMBL/GenBank/DDBJ whole genome shotgun (WGS) entry which is preliminary data.</text>
</comment>
<dbReference type="RefSeq" id="WP_249048650.1">
    <property type="nucleotide sequence ID" value="NZ_JAMBED010000121.1"/>
</dbReference>
<reference evidence="1" key="1">
    <citation type="submission" date="2022-04" db="EMBL/GenBank/DDBJ databases">
        <title>Genomic comparison of 19 strains of Xanthomonas nasturtii, a newly emerging watercress pathogen.</title>
        <authorList>
            <person name="Harrison J."/>
            <person name="Greer S."/>
            <person name="Hussain R."/>
            <person name="Lascelles D."/>
            <person name="Roberts M."/>
            <person name="Carter B."/>
            <person name="Bryning A."/>
            <person name="Carroll S."/>
            <person name="Aspin A."/>
            <person name="Cruz L."/>
            <person name="Cruz J."/>
            <person name="Grant M."/>
            <person name="Vicente J."/>
            <person name="Studholme D.J."/>
        </authorList>
    </citation>
    <scope>NUCLEOTIDE SEQUENCE</scope>
    <source>
        <strain evidence="1">10016B</strain>
    </source>
</reference>
<proteinExistence type="predicted"/>
<dbReference type="Proteomes" id="UP001167357">
    <property type="component" value="Unassembled WGS sequence"/>
</dbReference>
<evidence type="ECO:0000313" key="2">
    <source>
        <dbReference type="Proteomes" id="UP001167357"/>
    </source>
</evidence>
<evidence type="ECO:0000313" key="1">
    <source>
        <dbReference type="EMBL" id="MCL1553771.1"/>
    </source>
</evidence>